<dbReference type="InterPro" id="IPR025827">
    <property type="entry name" value="Zn_ribbon_recom_dom"/>
</dbReference>
<dbReference type="PANTHER" id="PTHR30461:SF2">
    <property type="entry name" value="SERINE RECOMBINASE PINE-RELATED"/>
    <property type="match status" value="1"/>
</dbReference>
<dbReference type="GO" id="GO:0003677">
    <property type="term" value="F:DNA binding"/>
    <property type="evidence" value="ECO:0007669"/>
    <property type="project" value="UniProtKB-KW"/>
</dbReference>
<gene>
    <name evidence="4" type="ORF">FOY91_05615</name>
</gene>
<keyword evidence="2" id="KW-0233">DNA recombination</keyword>
<reference evidence="4 5" key="1">
    <citation type="submission" date="2019-07" db="EMBL/GenBank/DDBJ databases">
        <title>Sphingomonas solaris sp. nov., isolated from a solar panel from Boston, Massachusetts.</title>
        <authorList>
            <person name="Tanner K."/>
            <person name="Pascual J."/>
            <person name="Mancuso C."/>
            <person name="Pereto J."/>
            <person name="Khalil A."/>
            <person name="Vilanova C."/>
        </authorList>
    </citation>
    <scope>NUCLEOTIDE SEQUENCE [LARGE SCALE GENOMIC DNA]</scope>
    <source>
        <strain evidence="4 5">R4DWN</strain>
    </source>
</reference>
<dbReference type="PANTHER" id="PTHR30461">
    <property type="entry name" value="DNA-INVERTASE FROM LAMBDOID PROPHAGE"/>
    <property type="match status" value="1"/>
</dbReference>
<evidence type="ECO:0000256" key="1">
    <source>
        <dbReference type="ARBA" id="ARBA00023125"/>
    </source>
</evidence>
<evidence type="ECO:0000256" key="2">
    <source>
        <dbReference type="ARBA" id="ARBA00023172"/>
    </source>
</evidence>
<accession>A0A558R9A3</accession>
<evidence type="ECO:0000259" key="3">
    <source>
        <dbReference type="Pfam" id="PF13408"/>
    </source>
</evidence>
<name>A0A558R9A3_9SPHN</name>
<dbReference type="GO" id="GO:0000150">
    <property type="term" value="F:DNA strand exchange activity"/>
    <property type="evidence" value="ECO:0007669"/>
    <property type="project" value="TreeGrafter"/>
</dbReference>
<sequence length="263" mass="28256">MVRRQRKPGAASPAGAPRKKHLLSGLIKCSCCGSNYTISGKDYYRCAGEKERGTCGNKVSVRKAPLETATLAILQEGLLTESHAKLFVEEYRREAARLAQGDERRDVAGAVRLKQLEVELANLARNLVEGKVSPMMMTMIFDREAEKATLEARLSQAAAANPLGEILPHPVLLDQFHQKVEALRATLDDDTIRTEAAAILERLIESVTIYPNAPDGPEAEVVASIGALMSFAINGNSPPRGGAGGCSMAVVAGTGFEPVTFRL</sequence>
<proteinExistence type="predicted"/>
<dbReference type="InterPro" id="IPR050639">
    <property type="entry name" value="SSR_resolvase"/>
</dbReference>
<keyword evidence="1" id="KW-0238">DNA-binding</keyword>
<organism evidence="4 5">
    <name type="scientific">Alterirhizorhabdus solaris</name>
    <dbReference type="NCBI Taxonomy" id="2529389"/>
    <lineage>
        <taxon>Bacteria</taxon>
        <taxon>Pseudomonadati</taxon>
        <taxon>Pseudomonadota</taxon>
        <taxon>Alphaproteobacteria</taxon>
        <taxon>Sphingomonadales</taxon>
        <taxon>Rhizorhabdaceae</taxon>
        <taxon>Alterirhizorhabdus</taxon>
    </lineage>
</organism>
<dbReference type="Pfam" id="PF13408">
    <property type="entry name" value="Zn_ribbon_recom"/>
    <property type="match status" value="1"/>
</dbReference>
<dbReference type="OrthoDB" id="7277848at2"/>
<comment type="caution">
    <text evidence="4">The sequence shown here is derived from an EMBL/GenBank/DDBJ whole genome shotgun (WGS) entry which is preliminary data.</text>
</comment>
<dbReference type="AlphaFoldDB" id="A0A558R9A3"/>
<protein>
    <recommendedName>
        <fullName evidence="3">Recombinase zinc beta ribbon domain-containing protein</fullName>
    </recommendedName>
</protein>
<evidence type="ECO:0000313" key="4">
    <source>
        <dbReference type="EMBL" id="TVV75970.1"/>
    </source>
</evidence>
<dbReference type="EMBL" id="VNIM01000015">
    <property type="protein sequence ID" value="TVV75970.1"/>
    <property type="molecule type" value="Genomic_DNA"/>
</dbReference>
<keyword evidence="5" id="KW-1185">Reference proteome</keyword>
<feature type="domain" description="Recombinase zinc beta ribbon" evidence="3">
    <location>
        <begin position="22"/>
        <end position="72"/>
    </location>
</feature>
<evidence type="ECO:0000313" key="5">
    <source>
        <dbReference type="Proteomes" id="UP000318681"/>
    </source>
</evidence>
<dbReference type="Proteomes" id="UP000318681">
    <property type="component" value="Unassembled WGS sequence"/>
</dbReference>